<dbReference type="SUPFAM" id="SSF50494">
    <property type="entry name" value="Trypsin-like serine proteases"/>
    <property type="match status" value="2"/>
</dbReference>
<protein>
    <recommendedName>
        <fullName evidence="2">PDZ-like domain-containing protein</fullName>
    </recommendedName>
</protein>
<evidence type="ECO:0000313" key="4">
    <source>
        <dbReference type="Proteomes" id="UP001211065"/>
    </source>
</evidence>
<dbReference type="InterPro" id="IPR009003">
    <property type="entry name" value="Peptidase_S1_PA"/>
</dbReference>
<dbReference type="CDD" id="cd06719">
    <property type="entry name" value="PDZ2-4_Nma111p-like"/>
    <property type="match status" value="1"/>
</dbReference>
<dbReference type="Proteomes" id="UP001211065">
    <property type="component" value="Unassembled WGS sequence"/>
</dbReference>
<organism evidence="3 4">
    <name type="scientific">Clydaea vesicula</name>
    <dbReference type="NCBI Taxonomy" id="447962"/>
    <lineage>
        <taxon>Eukaryota</taxon>
        <taxon>Fungi</taxon>
        <taxon>Fungi incertae sedis</taxon>
        <taxon>Chytridiomycota</taxon>
        <taxon>Chytridiomycota incertae sedis</taxon>
        <taxon>Chytridiomycetes</taxon>
        <taxon>Lobulomycetales</taxon>
        <taxon>Lobulomycetaceae</taxon>
        <taxon>Clydaea</taxon>
    </lineage>
</organism>
<dbReference type="PANTHER" id="PTHR46366:SF8">
    <property type="entry name" value="PRO-APOPTOTIC SERINE PROTEASE NMA111"/>
    <property type="match status" value="1"/>
</dbReference>
<comment type="caution">
    <text evidence="3">The sequence shown here is derived from an EMBL/GenBank/DDBJ whole genome shotgun (WGS) entry which is preliminary data.</text>
</comment>
<dbReference type="Gene3D" id="2.30.42.10">
    <property type="match status" value="1"/>
</dbReference>
<proteinExistence type="predicted"/>
<dbReference type="CDD" id="cd06786">
    <property type="entry name" value="cpPDZ1_ScNma111-like"/>
    <property type="match status" value="1"/>
</dbReference>
<sequence>MESNIKKRKISSTLCDGKFDELNWENTIKNSLNSIVSIRFSQVRSFDTEVAGSSQATGFVIDKEKGFILTNRHVACAGPFTGDAVFHNHEETEVVPVYRDPVHDFGFLKFDPKKIKYMDVTEITMDPKKAKVGLEIKVVGNDAGEKLSILSGSISRLNRNAPDYGEMTYNDFNTFYLQAASSTSGGSSAATDYFFPLDRVTRAFKFIQNGQQVPRGTIQVHWLHKPFDECRRLGLADSTESKFRKLFPDEIGMLVCEVVLPNGPSFNLIEEGDILLSVENVEITKFVPLEEYLDSNVGKKICIKIERGGEIKEFTIKIQDLHSITPDRYIEYGGAILNKLSYQLARQYCVEVSGIYLAHVGGMMRLNGHNGNLILSVDSKPTPTLEKFVEAVCSIPNGERVPVSYCPIDDAHAISVSICKLDSYWSGLVLSIRNDKTGLWDIQDLTSKIPKRIPMKPLTATAQALNKNLGVGALKIFTSLVKVIFYMPIRLDGYPASKKAGSGLILDKDLGIVVVGRNVVPIEIGDVTISIFDSILIPAEVIFIHPTQNFTFLKFDSKLIGNTLLESCVFSEDVINQGHKLSLFGFNNNQRPICIETTVTDMTAICIPQNSNPRFRATNFVGMTLDTPLAQQCGSGVLIDKEGRVNGLWLTFLGERNANGNDTEYHLGIPISPVRTIFESFKDSYTKNGVFEKDFILRGFGIEVSPCMLSHARLMGLNEEWVDKVIESNPSQPRLFFISRVENSKVKSEKMELANGAEIKNEDNNLKELDLILSMNDKVASRITDFEPLTNVPEIIKFKILRNKKEKNIIFKSITLNELDRKVFLVWSGAVLQEPYRAVLQQFNKTKLPSLVYCSGKSKGSPAYQYGIGSTLFITAVDSKDCYYLEEFLDLVRNRKDGTYIRIKLISFDLIPVVVSIKIDKHYWPTIKFVKNAEAEHGWKKELID</sequence>
<feature type="domain" description="PDZ-like" evidence="2">
    <location>
        <begin position="323"/>
        <end position="396"/>
    </location>
</feature>
<dbReference type="SUPFAM" id="SSF50156">
    <property type="entry name" value="PDZ domain-like"/>
    <property type="match status" value="1"/>
</dbReference>
<dbReference type="PANTHER" id="PTHR46366">
    <property type="entry name" value="PRO-APOPTOTIC SERINE PROTEASE NMA111"/>
    <property type="match status" value="1"/>
</dbReference>
<dbReference type="AlphaFoldDB" id="A0AAD5XZG8"/>
<evidence type="ECO:0000256" key="1">
    <source>
        <dbReference type="ARBA" id="ARBA00022737"/>
    </source>
</evidence>
<gene>
    <name evidence="3" type="ORF">HK099_004661</name>
</gene>
<dbReference type="EMBL" id="JADGJW010000336">
    <property type="protein sequence ID" value="KAJ3219519.1"/>
    <property type="molecule type" value="Genomic_DNA"/>
</dbReference>
<accession>A0AAD5XZG8</accession>
<reference evidence="3" key="1">
    <citation type="submission" date="2020-05" db="EMBL/GenBank/DDBJ databases">
        <title>Phylogenomic resolution of chytrid fungi.</title>
        <authorList>
            <person name="Stajich J.E."/>
            <person name="Amses K."/>
            <person name="Simmons R."/>
            <person name="Seto K."/>
            <person name="Myers J."/>
            <person name="Bonds A."/>
            <person name="Quandt C.A."/>
            <person name="Barry K."/>
            <person name="Liu P."/>
            <person name="Grigoriev I."/>
            <person name="Longcore J.E."/>
            <person name="James T.Y."/>
        </authorList>
    </citation>
    <scope>NUCLEOTIDE SEQUENCE</scope>
    <source>
        <strain evidence="3">JEL0476</strain>
    </source>
</reference>
<evidence type="ECO:0000259" key="2">
    <source>
        <dbReference type="Pfam" id="PF12812"/>
    </source>
</evidence>
<dbReference type="InterPro" id="IPR025926">
    <property type="entry name" value="PDZ-like_dom"/>
</dbReference>
<keyword evidence="1" id="KW-0677">Repeat</keyword>
<evidence type="ECO:0000313" key="3">
    <source>
        <dbReference type="EMBL" id="KAJ3219519.1"/>
    </source>
</evidence>
<dbReference type="Pfam" id="PF12812">
    <property type="entry name" value="PDZ_1"/>
    <property type="match status" value="1"/>
</dbReference>
<dbReference type="InterPro" id="IPR036034">
    <property type="entry name" value="PDZ_sf"/>
</dbReference>
<dbReference type="Pfam" id="PF13365">
    <property type="entry name" value="Trypsin_2"/>
    <property type="match status" value="1"/>
</dbReference>
<dbReference type="Gene3D" id="2.40.10.120">
    <property type="match status" value="2"/>
</dbReference>
<keyword evidence="4" id="KW-1185">Reference proteome</keyword>
<name>A0AAD5XZG8_9FUNG</name>